<feature type="signal peptide" evidence="1">
    <location>
        <begin position="1"/>
        <end position="15"/>
    </location>
</feature>
<evidence type="ECO:0008006" key="4">
    <source>
        <dbReference type="Google" id="ProtNLM"/>
    </source>
</evidence>
<keyword evidence="3" id="KW-1185">Reference proteome</keyword>
<gene>
    <name evidence="2" type="ORF">C8F04DRAFT_1264988</name>
</gene>
<evidence type="ECO:0000313" key="2">
    <source>
        <dbReference type="EMBL" id="KAJ7029326.1"/>
    </source>
</evidence>
<evidence type="ECO:0000256" key="1">
    <source>
        <dbReference type="SAM" id="SignalP"/>
    </source>
</evidence>
<evidence type="ECO:0000313" key="3">
    <source>
        <dbReference type="Proteomes" id="UP001218188"/>
    </source>
</evidence>
<proteinExistence type="predicted"/>
<keyword evidence="1" id="KW-0732">Signal</keyword>
<reference evidence="2" key="1">
    <citation type="submission" date="2023-03" db="EMBL/GenBank/DDBJ databases">
        <title>Massive genome expansion in bonnet fungi (Mycena s.s.) driven by repeated elements and novel gene families across ecological guilds.</title>
        <authorList>
            <consortium name="Lawrence Berkeley National Laboratory"/>
            <person name="Harder C.B."/>
            <person name="Miyauchi S."/>
            <person name="Viragh M."/>
            <person name="Kuo A."/>
            <person name="Thoen E."/>
            <person name="Andreopoulos B."/>
            <person name="Lu D."/>
            <person name="Skrede I."/>
            <person name="Drula E."/>
            <person name="Henrissat B."/>
            <person name="Morin E."/>
            <person name="Kohler A."/>
            <person name="Barry K."/>
            <person name="LaButti K."/>
            <person name="Morin E."/>
            <person name="Salamov A."/>
            <person name="Lipzen A."/>
            <person name="Mereny Z."/>
            <person name="Hegedus B."/>
            <person name="Baldrian P."/>
            <person name="Stursova M."/>
            <person name="Weitz H."/>
            <person name="Taylor A."/>
            <person name="Grigoriev I.V."/>
            <person name="Nagy L.G."/>
            <person name="Martin F."/>
            <person name="Kauserud H."/>
        </authorList>
    </citation>
    <scope>NUCLEOTIDE SEQUENCE</scope>
    <source>
        <strain evidence="2">CBHHK200</strain>
    </source>
</reference>
<dbReference type="EMBL" id="JARJCM010000102">
    <property type="protein sequence ID" value="KAJ7029326.1"/>
    <property type="molecule type" value="Genomic_DNA"/>
</dbReference>
<protein>
    <recommendedName>
        <fullName evidence="4">Secreted protein</fullName>
    </recommendedName>
</protein>
<dbReference type="Proteomes" id="UP001218188">
    <property type="component" value="Unassembled WGS sequence"/>
</dbReference>
<accession>A0AAD6SJT7</accession>
<comment type="caution">
    <text evidence="2">The sequence shown here is derived from an EMBL/GenBank/DDBJ whole genome shotgun (WGS) entry which is preliminary data.</text>
</comment>
<feature type="chain" id="PRO_5042070762" description="Secreted protein" evidence="1">
    <location>
        <begin position="16"/>
        <end position="157"/>
    </location>
</feature>
<name>A0AAD6SJT7_9AGAR</name>
<organism evidence="2 3">
    <name type="scientific">Mycena alexandri</name>
    <dbReference type="NCBI Taxonomy" id="1745969"/>
    <lineage>
        <taxon>Eukaryota</taxon>
        <taxon>Fungi</taxon>
        <taxon>Dikarya</taxon>
        <taxon>Basidiomycota</taxon>
        <taxon>Agaricomycotina</taxon>
        <taxon>Agaricomycetes</taxon>
        <taxon>Agaricomycetidae</taxon>
        <taxon>Agaricales</taxon>
        <taxon>Marasmiineae</taxon>
        <taxon>Mycenaceae</taxon>
        <taxon>Mycena</taxon>
    </lineage>
</organism>
<dbReference type="AlphaFoldDB" id="A0AAD6SJT7"/>
<sequence>MSLTLTFLHFVLARALSCPRRLKISVNIRITLRSLTSRRTLSDSKSLLSYFHLSPLCCVLNSFATGPNYVQLLYLRENFNGRAVGLGFPWSWPFPALSRKTRPPSCLHGFALVLRGPAGAAAVSWVFFSLLFLYFPPSPSLFTMPLCGASSCSPPLS</sequence>